<dbReference type="Proteomes" id="UP000013378">
    <property type="component" value="Unassembled WGS sequence"/>
</dbReference>
<sequence>MFKFPFKKKNFFFRKSYKQILGIILAVIGVVIIIQVVPLTFWIFLLGVLLLILGWTLYRMW</sequence>
<protein>
    <submittedName>
        <fullName evidence="2">Uncharacterized protein</fullName>
    </submittedName>
</protein>
<proteinExistence type="predicted"/>
<accession>R1CG80</accession>
<dbReference type="RefSeq" id="WP_006308924.1">
    <property type="nucleotide sequence ID" value="NZ_ARZA01000066.1"/>
</dbReference>
<gene>
    <name evidence="2" type="ORF">L21TH_0679</name>
</gene>
<keyword evidence="1" id="KW-0472">Membrane</keyword>
<feature type="transmembrane region" description="Helical" evidence="1">
    <location>
        <begin position="20"/>
        <end position="36"/>
    </location>
</feature>
<dbReference type="STRING" id="1304284.L21TH_0679"/>
<comment type="caution">
    <text evidence="2">The sequence shown here is derived from an EMBL/GenBank/DDBJ whole genome shotgun (WGS) entry which is preliminary data.</text>
</comment>
<keyword evidence="1" id="KW-0812">Transmembrane</keyword>
<evidence type="ECO:0000313" key="3">
    <source>
        <dbReference type="Proteomes" id="UP000013378"/>
    </source>
</evidence>
<organism evidence="2 3">
    <name type="scientific">Caldisalinibacter kiritimatiensis</name>
    <dbReference type="NCBI Taxonomy" id="1304284"/>
    <lineage>
        <taxon>Bacteria</taxon>
        <taxon>Bacillati</taxon>
        <taxon>Bacillota</taxon>
        <taxon>Tissierellia</taxon>
        <taxon>Tissierellales</taxon>
        <taxon>Thermohalobacteraceae</taxon>
        <taxon>Caldisalinibacter</taxon>
    </lineage>
</organism>
<keyword evidence="3" id="KW-1185">Reference proteome</keyword>
<name>R1CG80_9FIRM</name>
<reference evidence="2 3" key="1">
    <citation type="journal article" date="2015" name="Geomicrobiol. J.">
        <title>Caldisalinibacter kiritimatiensis gen. nov., sp. nov., a moderately thermohalophilic thiosulfate-reducing bacterium from a hypersaline microbial mat.</title>
        <authorList>
            <person name="Ben Hania W."/>
            <person name="Joseph M."/>
            <person name="Fiebig A."/>
            <person name="Bunk B."/>
            <person name="Klenk H.-P."/>
            <person name="Fardeau M.-L."/>
            <person name="Spring S."/>
        </authorList>
    </citation>
    <scope>NUCLEOTIDE SEQUENCE [LARGE SCALE GENOMIC DNA]</scope>
    <source>
        <strain evidence="2 3">L21-TH-D2</strain>
    </source>
</reference>
<evidence type="ECO:0000256" key="1">
    <source>
        <dbReference type="SAM" id="Phobius"/>
    </source>
</evidence>
<dbReference type="EMBL" id="ARZA01000066">
    <property type="protein sequence ID" value="EOD01325.1"/>
    <property type="molecule type" value="Genomic_DNA"/>
</dbReference>
<keyword evidence="1" id="KW-1133">Transmembrane helix</keyword>
<evidence type="ECO:0000313" key="2">
    <source>
        <dbReference type="EMBL" id="EOD01325.1"/>
    </source>
</evidence>
<feature type="transmembrane region" description="Helical" evidence="1">
    <location>
        <begin position="42"/>
        <end position="58"/>
    </location>
</feature>
<dbReference type="AlphaFoldDB" id="R1CG80"/>